<dbReference type="GO" id="GO:0043886">
    <property type="term" value="F:structural constituent of carboxysome shell"/>
    <property type="evidence" value="ECO:0007669"/>
    <property type="project" value="UniProtKB-ARBA"/>
</dbReference>
<comment type="similarity">
    <text evidence="1">Belongs to the transferase hexapeptide repeat family.</text>
</comment>
<sequence length="206" mass="23903">MIVKKILQNTLPIQWRIYLRKKLNSIIRQFKTPKMLWGYQNASGQWQQRTRISDTVFFYYPKKIYIQDNVFIWHYTILDGTGGLEIGEGSQIGAWVGIFTHSSHIAIRIYGNHYQEITEKEKKGYKIAPVKIGKYVFIGAGSKIFPGVKIGEGALISAGSFVTKDVKEFEIVSGNPAEVIGNTKKLDRRYMRDSQLKEWYEEWQRT</sequence>
<dbReference type="InterPro" id="IPR011004">
    <property type="entry name" value="Trimer_LpxA-like_sf"/>
</dbReference>
<gene>
    <name evidence="3" type="ORF">H1P_520033</name>
</gene>
<dbReference type="Proteomes" id="UP000320055">
    <property type="component" value="Unassembled WGS sequence"/>
</dbReference>
<keyword evidence="2 3" id="KW-0808">Transferase</keyword>
<dbReference type="EMBL" id="CAACVJ010000468">
    <property type="protein sequence ID" value="VEP16992.1"/>
    <property type="molecule type" value="Genomic_DNA"/>
</dbReference>
<dbReference type="Gene3D" id="2.160.10.10">
    <property type="entry name" value="Hexapeptide repeat proteins"/>
    <property type="match status" value="1"/>
</dbReference>
<dbReference type="InterPro" id="IPR001451">
    <property type="entry name" value="Hexapep"/>
</dbReference>
<dbReference type="AlphaFoldDB" id="A0A563VZV4"/>
<evidence type="ECO:0000313" key="4">
    <source>
        <dbReference type="Proteomes" id="UP000320055"/>
    </source>
</evidence>
<dbReference type="OrthoDB" id="572366at2"/>
<protein>
    <submittedName>
        <fullName evidence="3">Acetyltransferase</fullName>
    </submittedName>
</protein>
<evidence type="ECO:0000256" key="1">
    <source>
        <dbReference type="ARBA" id="ARBA00007274"/>
    </source>
</evidence>
<reference evidence="3 4" key="1">
    <citation type="submission" date="2019-01" db="EMBL/GenBank/DDBJ databases">
        <authorList>
            <person name="Brito A."/>
        </authorList>
    </citation>
    <scope>NUCLEOTIDE SEQUENCE [LARGE SCALE GENOMIC DNA]</scope>
    <source>
        <strain evidence="3">1</strain>
    </source>
</reference>
<dbReference type="PANTHER" id="PTHR23416:SF23">
    <property type="entry name" value="ACETYLTRANSFERASE C18B11.09C-RELATED"/>
    <property type="match status" value="1"/>
</dbReference>
<evidence type="ECO:0000313" key="3">
    <source>
        <dbReference type="EMBL" id="VEP16992.1"/>
    </source>
</evidence>
<dbReference type="GO" id="GO:0008374">
    <property type="term" value="F:O-acyltransferase activity"/>
    <property type="evidence" value="ECO:0007669"/>
    <property type="project" value="TreeGrafter"/>
</dbReference>
<dbReference type="CDD" id="cd04647">
    <property type="entry name" value="LbH_MAT_like"/>
    <property type="match status" value="1"/>
</dbReference>
<dbReference type="GO" id="GO:0031470">
    <property type="term" value="C:carboxysome"/>
    <property type="evidence" value="ECO:0007669"/>
    <property type="project" value="UniProtKB-ARBA"/>
</dbReference>
<dbReference type="InterPro" id="IPR051159">
    <property type="entry name" value="Hexapeptide_acetyltransf"/>
</dbReference>
<dbReference type="SUPFAM" id="SSF51161">
    <property type="entry name" value="Trimeric LpxA-like enzymes"/>
    <property type="match status" value="1"/>
</dbReference>
<organism evidence="3 4">
    <name type="scientific">Hyella patelloides LEGE 07179</name>
    <dbReference type="NCBI Taxonomy" id="945734"/>
    <lineage>
        <taxon>Bacteria</taxon>
        <taxon>Bacillati</taxon>
        <taxon>Cyanobacteriota</taxon>
        <taxon>Cyanophyceae</taxon>
        <taxon>Pleurocapsales</taxon>
        <taxon>Hyellaceae</taxon>
        <taxon>Hyella</taxon>
    </lineage>
</organism>
<name>A0A563VZV4_9CYAN</name>
<keyword evidence="4" id="KW-1185">Reference proteome</keyword>
<dbReference type="PANTHER" id="PTHR23416">
    <property type="entry name" value="SIALIC ACID SYNTHASE-RELATED"/>
    <property type="match status" value="1"/>
</dbReference>
<evidence type="ECO:0000256" key="2">
    <source>
        <dbReference type="ARBA" id="ARBA00022679"/>
    </source>
</evidence>
<accession>A0A563VZV4</accession>
<proteinExistence type="inferred from homology"/>
<dbReference type="RefSeq" id="WP_144866677.1">
    <property type="nucleotide sequence ID" value="NZ_LR213812.1"/>
</dbReference>
<dbReference type="Pfam" id="PF14602">
    <property type="entry name" value="Hexapep_2"/>
    <property type="match status" value="1"/>
</dbReference>